<proteinExistence type="predicted"/>
<dbReference type="RefSeq" id="WP_053939879.1">
    <property type="nucleotide sequence ID" value="NZ_LAQT01000038.1"/>
</dbReference>
<dbReference type="STRING" id="857265.WG78_21560"/>
<reference evidence="1 2" key="1">
    <citation type="submission" date="2015-07" db="EMBL/GenBank/DDBJ databases">
        <title>Draft genome sequence of the Amantichitinum ursilacus IGB-41, a new chitin-degrading bacterium.</title>
        <authorList>
            <person name="Kirstahler P."/>
            <person name="Guenther M."/>
            <person name="Grumaz C."/>
            <person name="Rupp S."/>
            <person name="Zibek S."/>
            <person name="Sohn K."/>
        </authorList>
    </citation>
    <scope>NUCLEOTIDE SEQUENCE [LARGE SCALE GENOMIC DNA]</scope>
    <source>
        <strain evidence="1 2">IGB-41</strain>
    </source>
</reference>
<sequence>MIQTDQLPPFQGTEQPPFSDARSAKAWLQLLPLINAPVAQAELVEAIGQLNRSAIAPYESLKILELFREAVHLVHHTLADRYLGRALPFGKDEMAAWTAALGLWSTMAEGYARCWRAALESVAEVEEHLVLLTERSMRYQCLLVREHLLAYRPVSRELWQTLFSYYQIAESRGVAEKPAKDSLLKAAGVATPQGVFIHALLLAGASPYHFTARQIQWLDERLPALAPRAPLEKEARSLPGRGALQIDFNDPAPPRRTEPRMVGESIYEIDTYQLAQALSRRIKLLRNGESPDKLGLGEQFAGTVVEGLLVDLYRTWCEQPTDRSLPRHVSSRQIEVVFGLSRQHQATGSAVGFELPEEQSSLDSQDLMRLHLFGQSASSATATAEAPAALGENWQVRNESANGMQLSRVLTEGARISLQQLLAVNLGGRYFVGVIRWLQQEESQVVIGVKLLPGSPQAATVRPVDMVNAGRRSWTECLWLPAAPSLKANPSLLLPVGWFRPGRLVEWWDGQGTRKIRLESVVERGVDFERVQYAVSAQGR</sequence>
<comment type="caution">
    <text evidence="1">The sequence shown here is derived from an EMBL/GenBank/DDBJ whole genome shotgun (WGS) entry which is preliminary data.</text>
</comment>
<keyword evidence="2" id="KW-1185">Reference proteome</keyword>
<dbReference type="EMBL" id="LAQT01000038">
    <property type="protein sequence ID" value="KPC49150.1"/>
    <property type="molecule type" value="Genomic_DNA"/>
</dbReference>
<dbReference type="OrthoDB" id="9177203at2"/>
<name>A0A0N0XHJ1_9NEIS</name>
<protein>
    <recommendedName>
        <fullName evidence="3">Molecular chaperone</fullName>
    </recommendedName>
</protein>
<dbReference type="Proteomes" id="UP000037939">
    <property type="component" value="Unassembled WGS sequence"/>
</dbReference>
<evidence type="ECO:0000313" key="1">
    <source>
        <dbReference type="EMBL" id="KPC49150.1"/>
    </source>
</evidence>
<accession>A0A0N0XHJ1</accession>
<evidence type="ECO:0000313" key="2">
    <source>
        <dbReference type="Proteomes" id="UP000037939"/>
    </source>
</evidence>
<evidence type="ECO:0008006" key="3">
    <source>
        <dbReference type="Google" id="ProtNLM"/>
    </source>
</evidence>
<gene>
    <name evidence="1" type="ORF">WG78_21560</name>
</gene>
<organism evidence="1 2">
    <name type="scientific">Amantichitinum ursilacus</name>
    <dbReference type="NCBI Taxonomy" id="857265"/>
    <lineage>
        <taxon>Bacteria</taxon>
        <taxon>Pseudomonadati</taxon>
        <taxon>Pseudomonadota</taxon>
        <taxon>Betaproteobacteria</taxon>
        <taxon>Neisseriales</taxon>
        <taxon>Chitinibacteraceae</taxon>
        <taxon>Amantichitinum</taxon>
    </lineage>
</organism>
<dbReference type="AlphaFoldDB" id="A0A0N0XHJ1"/>